<protein>
    <recommendedName>
        <fullName evidence="1">AB hydrolase-1 domain-containing protein</fullName>
    </recommendedName>
</protein>
<sequence length="281" mass="31585">MIILQQNQLFQNFETAGGTMSYYYRPPKNNRATILFFQAFGGDSDYYNFKTVIDNLSQDDGILTFDYLGYGLSDLTDKPQTLPNTVNEFRQLFDSLKLGPTVIFAHSIGGVFGLYDYLNFSNHVVAFISIEPTTYEVVHAHPKGAESFAKAADAFNQLTPDQKAARQKDLAIQGDINPLLSAEDAAANTKILAGKMYNRNLVAQTQNWNAMLKPVAEQKLPNHLPTLLFSTTKRQAEFKQSGYLTQHPKSRLVALEGTHYLHWKYPKLIAKTTDQFIDSLG</sequence>
<name>A0A0R1SAI1_9LACO</name>
<comment type="caution">
    <text evidence="2">The sequence shown here is derived from an EMBL/GenBank/DDBJ whole genome shotgun (WGS) entry which is preliminary data.</text>
</comment>
<dbReference type="Pfam" id="PF00561">
    <property type="entry name" value="Abhydrolase_1"/>
    <property type="match status" value="1"/>
</dbReference>
<dbReference type="GO" id="GO:0016020">
    <property type="term" value="C:membrane"/>
    <property type="evidence" value="ECO:0007669"/>
    <property type="project" value="TreeGrafter"/>
</dbReference>
<feature type="domain" description="AB hydrolase-1" evidence="1">
    <location>
        <begin position="33"/>
        <end position="155"/>
    </location>
</feature>
<proteinExistence type="predicted"/>
<dbReference type="InterPro" id="IPR000073">
    <property type="entry name" value="AB_hydrolase_1"/>
</dbReference>
<dbReference type="PANTHER" id="PTHR43798:SF33">
    <property type="entry name" value="HYDROLASE, PUTATIVE (AFU_ORTHOLOGUE AFUA_2G14860)-RELATED"/>
    <property type="match status" value="1"/>
</dbReference>
<reference evidence="2 3" key="1">
    <citation type="journal article" date="2015" name="Genome Announc.">
        <title>Expanding the biotechnology potential of lactobacilli through comparative genomics of 213 strains and associated genera.</title>
        <authorList>
            <person name="Sun Z."/>
            <person name="Harris H.M."/>
            <person name="McCann A."/>
            <person name="Guo C."/>
            <person name="Argimon S."/>
            <person name="Zhang W."/>
            <person name="Yang X."/>
            <person name="Jeffery I.B."/>
            <person name="Cooney J.C."/>
            <person name="Kagawa T.F."/>
            <person name="Liu W."/>
            <person name="Song Y."/>
            <person name="Salvetti E."/>
            <person name="Wrobel A."/>
            <person name="Rasinkangas P."/>
            <person name="Parkhill J."/>
            <person name="Rea M.C."/>
            <person name="O'Sullivan O."/>
            <person name="Ritari J."/>
            <person name="Douillard F.P."/>
            <person name="Paul Ross R."/>
            <person name="Yang R."/>
            <person name="Briner A.E."/>
            <person name="Felis G.E."/>
            <person name="de Vos W.M."/>
            <person name="Barrangou R."/>
            <person name="Klaenhammer T.R."/>
            <person name="Caufield P.W."/>
            <person name="Cui Y."/>
            <person name="Zhang H."/>
            <person name="O'Toole P.W."/>
        </authorList>
    </citation>
    <scope>NUCLEOTIDE SEQUENCE [LARGE SCALE GENOMIC DNA]</scope>
    <source>
        <strain evidence="2 3">DSM 14421</strain>
    </source>
</reference>
<accession>A0A0R1SAI1</accession>
<dbReference type="PANTHER" id="PTHR43798">
    <property type="entry name" value="MONOACYLGLYCEROL LIPASE"/>
    <property type="match status" value="1"/>
</dbReference>
<dbReference type="SUPFAM" id="SSF53474">
    <property type="entry name" value="alpha/beta-Hydrolases"/>
    <property type="match status" value="1"/>
</dbReference>
<dbReference type="InterPro" id="IPR050266">
    <property type="entry name" value="AB_hydrolase_sf"/>
</dbReference>
<dbReference type="Gene3D" id="3.40.50.1820">
    <property type="entry name" value="alpha/beta hydrolase"/>
    <property type="match status" value="1"/>
</dbReference>
<gene>
    <name evidence="2" type="ORF">FC85_GL002894</name>
</gene>
<dbReference type="PATRIC" id="fig|1423739.3.peg.3006"/>
<dbReference type="Proteomes" id="UP000052013">
    <property type="component" value="Unassembled WGS sequence"/>
</dbReference>
<dbReference type="InterPro" id="IPR029058">
    <property type="entry name" value="AB_hydrolase_fold"/>
</dbReference>
<evidence type="ECO:0000313" key="3">
    <source>
        <dbReference type="Proteomes" id="UP000052013"/>
    </source>
</evidence>
<dbReference type="EMBL" id="AZEY01000041">
    <property type="protein sequence ID" value="KRL66582.1"/>
    <property type="molecule type" value="Genomic_DNA"/>
</dbReference>
<organism evidence="2 3">
    <name type="scientific">Lentilactobacillus diolivorans DSM 14421</name>
    <dbReference type="NCBI Taxonomy" id="1423739"/>
    <lineage>
        <taxon>Bacteria</taxon>
        <taxon>Bacillati</taxon>
        <taxon>Bacillota</taxon>
        <taxon>Bacilli</taxon>
        <taxon>Lactobacillales</taxon>
        <taxon>Lactobacillaceae</taxon>
        <taxon>Lentilactobacillus</taxon>
    </lineage>
</organism>
<evidence type="ECO:0000259" key="1">
    <source>
        <dbReference type="Pfam" id="PF00561"/>
    </source>
</evidence>
<dbReference type="AlphaFoldDB" id="A0A0R1SAI1"/>
<evidence type="ECO:0000313" key="2">
    <source>
        <dbReference type="EMBL" id="KRL66582.1"/>
    </source>
</evidence>
<dbReference type="STRING" id="1423739.FC85_GL002894"/>